<keyword evidence="4" id="KW-0963">Cytoplasm</keyword>
<dbReference type="SUPFAM" id="SSF102114">
    <property type="entry name" value="Radical SAM enzymes"/>
    <property type="match status" value="1"/>
</dbReference>
<dbReference type="SFLD" id="SFLDS00029">
    <property type="entry name" value="Radical_SAM"/>
    <property type="match status" value="1"/>
</dbReference>
<dbReference type="NCBIfam" id="TIGR01574">
    <property type="entry name" value="miaB-methiolase"/>
    <property type="match status" value="1"/>
</dbReference>
<evidence type="ECO:0000256" key="6">
    <source>
        <dbReference type="ARBA" id="ARBA00022694"/>
    </source>
</evidence>
<feature type="domain" description="TRAM" evidence="10">
    <location>
        <begin position="437"/>
        <end position="501"/>
    </location>
</feature>
<dbReference type="AlphaFoldDB" id="A0A835YXD9"/>
<dbReference type="PANTHER" id="PTHR43020">
    <property type="entry name" value="CDK5 REGULATORY SUBUNIT-ASSOCIATED PROTEIN 1"/>
    <property type="match status" value="1"/>
</dbReference>
<evidence type="ECO:0000256" key="3">
    <source>
        <dbReference type="ARBA" id="ARBA00022485"/>
    </source>
</evidence>
<feature type="domain" description="MTTase N-terminal" evidence="11">
    <location>
        <begin position="67"/>
        <end position="183"/>
    </location>
</feature>
<dbReference type="InterPro" id="IPR006638">
    <property type="entry name" value="Elp3/MiaA/NifB-like_rSAM"/>
</dbReference>
<accession>A0A835YXD9</accession>
<dbReference type="PROSITE" id="PS51918">
    <property type="entry name" value="RADICAL_SAM"/>
    <property type="match status" value="1"/>
</dbReference>
<dbReference type="Pfam" id="PF00919">
    <property type="entry name" value="UPF0004"/>
    <property type="match status" value="1"/>
</dbReference>
<evidence type="ECO:0000259" key="11">
    <source>
        <dbReference type="PROSITE" id="PS51449"/>
    </source>
</evidence>
<dbReference type="FunFam" id="3.80.30.20:FF:000001">
    <property type="entry name" value="tRNA-2-methylthio-N(6)-dimethylallyladenosine synthase 2"/>
    <property type="match status" value="1"/>
</dbReference>
<dbReference type="Gene3D" id="3.80.30.20">
    <property type="entry name" value="tm_1862 like domain"/>
    <property type="match status" value="1"/>
</dbReference>
<dbReference type="GO" id="GO:0051539">
    <property type="term" value="F:4 iron, 4 sulfur cluster binding"/>
    <property type="evidence" value="ECO:0007669"/>
    <property type="project" value="UniProtKB-KW"/>
</dbReference>
<dbReference type="PROSITE" id="PS50926">
    <property type="entry name" value="TRAM"/>
    <property type="match status" value="1"/>
</dbReference>
<evidence type="ECO:0000256" key="1">
    <source>
        <dbReference type="ARBA" id="ARBA00001966"/>
    </source>
</evidence>
<keyword evidence="6" id="KW-0819">tRNA processing</keyword>
<dbReference type="SFLD" id="SFLDG01061">
    <property type="entry name" value="methylthiotransferase"/>
    <property type="match status" value="1"/>
</dbReference>
<dbReference type="PANTHER" id="PTHR43020:SF2">
    <property type="entry name" value="MITOCHONDRIAL TRNA METHYLTHIOTRANSFERASE CDK5RAP1"/>
    <property type="match status" value="1"/>
</dbReference>
<dbReference type="Gene3D" id="3.40.50.12160">
    <property type="entry name" value="Methylthiotransferase, N-terminal domain"/>
    <property type="match status" value="1"/>
</dbReference>
<evidence type="ECO:0000256" key="9">
    <source>
        <dbReference type="ARBA" id="ARBA00023014"/>
    </source>
</evidence>
<dbReference type="InterPro" id="IPR013848">
    <property type="entry name" value="Methylthiotransferase_N"/>
</dbReference>
<evidence type="ECO:0000256" key="7">
    <source>
        <dbReference type="ARBA" id="ARBA00022723"/>
    </source>
</evidence>
<dbReference type="InterPro" id="IPR058240">
    <property type="entry name" value="rSAM_sf"/>
</dbReference>
<dbReference type="EMBL" id="JAFCMP010000515">
    <property type="protein sequence ID" value="KAG5178353.1"/>
    <property type="molecule type" value="Genomic_DNA"/>
</dbReference>
<dbReference type="GO" id="GO:0046872">
    <property type="term" value="F:metal ion binding"/>
    <property type="evidence" value="ECO:0007669"/>
    <property type="project" value="UniProtKB-KW"/>
</dbReference>
<dbReference type="Proteomes" id="UP000664859">
    <property type="component" value="Unassembled WGS sequence"/>
</dbReference>
<evidence type="ECO:0000256" key="8">
    <source>
        <dbReference type="ARBA" id="ARBA00023004"/>
    </source>
</evidence>
<dbReference type="InterPro" id="IPR038135">
    <property type="entry name" value="Methylthiotransferase_N_sf"/>
</dbReference>
<dbReference type="PROSITE" id="PS01278">
    <property type="entry name" value="MTTASE_RADICAL"/>
    <property type="match status" value="1"/>
</dbReference>
<dbReference type="SMART" id="SM00729">
    <property type="entry name" value="Elp3"/>
    <property type="match status" value="1"/>
</dbReference>
<dbReference type="InterPro" id="IPR023404">
    <property type="entry name" value="rSAM_horseshoe"/>
</dbReference>
<dbReference type="PROSITE" id="PS51449">
    <property type="entry name" value="MTTASE_N"/>
    <property type="match status" value="1"/>
</dbReference>
<dbReference type="InterPro" id="IPR007197">
    <property type="entry name" value="rSAM"/>
</dbReference>
<keyword evidence="14" id="KW-1185">Reference proteome</keyword>
<evidence type="ECO:0000259" key="10">
    <source>
        <dbReference type="PROSITE" id="PS50926"/>
    </source>
</evidence>
<name>A0A835YXD9_9STRA</name>
<evidence type="ECO:0000259" key="12">
    <source>
        <dbReference type="PROSITE" id="PS51918"/>
    </source>
</evidence>
<dbReference type="GO" id="GO:0035600">
    <property type="term" value="P:tRNA methylthiolation"/>
    <property type="evidence" value="ECO:0007669"/>
    <property type="project" value="TreeGrafter"/>
</dbReference>
<proteinExistence type="inferred from homology"/>
<evidence type="ECO:0000256" key="5">
    <source>
        <dbReference type="ARBA" id="ARBA00022691"/>
    </source>
</evidence>
<comment type="cofactor">
    <cofactor evidence="1">
        <name>[4Fe-4S] cluster</name>
        <dbReference type="ChEBI" id="CHEBI:49883"/>
    </cofactor>
</comment>
<feature type="domain" description="Radical SAM core" evidence="12">
    <location>
        <begin position="204"/>
        <end position="435"/>
    </location>
</feature>
<dbReference type="OrthoDB" id="190098at2759"/>
<comment type="similarity">
    <text evidence="2">Belongs to the methylthiotransferase family. MiaB subfamily.</text>
</comment>
<keyword evidence="3" id="KW-0004">4Fe-4S</keyword>
<keyword evidence="8" id="KW-0408">Iron</keyword>
<dbReference type="Pfam" id="PF04055">
    <property type="entry name" value="Radical_SAM"/>
    <property type="match status" value="1"/>
</dbReference>
<dbReference type="NCBIfam" id="TIGR00089">
    <property type="entry name" value="MiaB/RimO family radical SAM methylthiotransferase"/>
    <property type="match status" value="1"/>
</dbReference>
<evidence type="ECO:0000313" key="13">
    <source>
        <dbReference type="EMBL" id="KAG5178353.1"/>
    </source>
</evidence>
<dbReference type="FunFam" id="3.40.50.12160:FF:000006">
    <property type="entry name" value="tRNA-2-methylthio-N(6)-dimethylallyladenosine synthase"/>
    <property type="match status" value="1"/>
</dbReference>
<dbReference type="InterPro" id="IPR005839">
    <property type="entry name" value="Methylthiotransferase"/>
</dbReference>
<evidence type="ECO:0000256" key="2">
    <source>
        <dbReference type="ARBA" id="ARBA00009815"/>
    </source>
</evidence>
<protein>
    <submittedName>
        <fullName evidence="13">Uncharacterized protein</fullName>
    </submittedName>
</protein>
<sequence length="503" mass="57085">MDQGGREKCFTSFYKPGDINVLKTARGVHIVKTEDVMTRLSTFSRRRERLPGAGLAQVPLARIGKNASYWMETMGCQMNVADSERMEGQLADLGLRKAEKKETANVIVLNTCTIRDHAEQKVYSYVGPHARRKHKGDDVAIVVAGCVAQQEGEKLLRRIPEIDLVMGPQYANRLGDLLEDVMNGNQVVATDPSLIMEDISRPKRSSDICAWVNIIYGCNEHCTYCVVPGTRGVEQSRPKESIRAEVEDLAARGYREITLLGQNIDAYGRDMSPKQTFADLLHYLNDVEGIERIRYVTSHPRYMSERVVDAVANLDKVCECYHVPFQSGDDEVLRRMRRGYTHDSYMRIIDRIKRLAPDAAVCGDVIVGFPGETEEQFERTLELMEKVKFDNLNTYAYSPRPNTEAALWPDQVPEEVKSERLQKLQRLGAQHAQERSERYLGRVVEVLVEERNPKNPSQVTGRNRQNRPVFFAGDIDELRGKLIDVKITEVRPWSLTGQRAGDP</sequence>
<organism evidence="13 14">
    <name type="scientific">Tribonema minus</name>
    <dbReference type="NCBI Taxonomy" id="303371"/>
    <lineage>
        <taxon>Eukaryota</taxon>
        <taxon>Sar</taxon>
        <taxon>Stramenopiles</taxon>
        <taxon>Ochrophyta</taxon>
        <taxon>PX clade</taxon>
        <taxon>Xanthophyceae</taxon>
        <taxon>Tribonematales</taxon>
        <taxon>Tribonemataceae</taxon>
        <taxon>Tribonema</taxon>
    </lineage>
</organism>
<comment type="caution">
    <text evidence="13">The sequence shown here is derived from an EMBL/GenBank/DDBJ whole genome shotgun (WGS) entry which is preliminary data.</text>
</comment>
<dbReference type="CDD" id="cd01335">
    <property type="entry name" value="Radical_SAM"/>
    <property type="match status" value="1"/>
</dbReference>
<dbReference type="InterPro" id="IPR020612">
    <property type="entry name" value="Methylthiotransferase_CS"/>
</dbReference>
<dbReference type="SFLD" id="SFLDF00273">
    <property type="entry name" value="(dimethylallyl)adenosine_tRNA"/>
    <property type="match status" value="1"/>
</dbReference>
<keyword evidence="5" id="KW-0949">S-adenosyl-L-methionine</keyword>
<keyword evidence="9" id="KW-0411">Iron-sulfur</keyword>
<evidence type="ECO:0000313" key="14">
    <source>
        <dbReference type="Proteomes" id="UP000664859"/>
    </source>
</evidence>
<keyword evidence="7" id="KW-0479">Metal-binding</keyword>
<dbReference type="GO" id="GO:0035596">
    <property type="term" value="F:methylthiotransferase activity"/>
    <property type="evidence" value="ECO:0007669"/>
    <property type="project" value="InterPro"/>
</dbReference>
<dbReference type="Pfam" id="PF01938">
    <property type="entry name" value="TRAM"/>
    <property type="match status" value="1"/>
</dbReference>
<reference evidence="13" key="1">
    <citation type="submission" date="2021-02" db="EMBL/GenBank/DDBJ databases">
        <title>First Annotated Genome of the Yellow-green Alga Tribonema minus.</title>
        <authorList>
            <person name="Mahan K.M."/>
        </authorList>
    </citation>
    <scope>NUCLEOTIDE SEQUENCE</scope>
    <source>
        <strain evidence="13">UTEX B ZZ1240</strain>
    </source>
</reference>
<dbReference type="InterPro" id="IPR002792">
    <property type="entry name" value="TRAM_dom"/>
</dbReference>
<dbReference type="InterPro" id="IPR006463">
    <property type="entry name" value="MiaB_methiolase"/>
</dbReference>
<evidence type="ECO:0000256" key="4">
    <source>
        <dbReference type="ARBA" id="ARBA00022490"/>
    </source>
</evidence>
<gene>
    <name evidence="13" type="ORF">JKP88DRAFT_201574</name>
</gene>
<dbReference type="HAMAP" id="MF_01864">
    <property type="entry name" value="tRNA_metthiotr_MiaB"/>
    <property type="match status" value="1"/>
</dbReference>
<dbReference type="SFLD" id="SFLDG01082">
    <property type="entry name" value="B12-binding_domain_containing"/>
    <property type="match status" value="1"/>
</dbReference>